<dbReference type="Gramene" id="HORVU.MOREX.r3.3HG0292340.1">
    <property type="protein sequence ID" value="HORVU.MOREX.r3.3HG0292340.1.CDS1"/>
    <property type="gene ID" value="HORVU.MOREX.r3.3HG0292340"/>
</dbReference>
<feature type="region of interest" description="Disordered" evidence="1">
    <location>
        <begin position="14"/>
        <end position="38"/>
    </location>
</feature>
<name>A0A8I6XGE2_HORVV</name>
<reference evidence="3" key="2">
    <citation type="submission" date="2020-10" db="EMBL/GenBank/DDBJ databases">
        <authorList>
            <person name="Scholz U."/>
            <person name="Mascher M."/>
            <person name="Fiebig A."/>
        </authorList>
    </citation>
    <scope>NUCLEOTIDE SEQUENCE [LARGE SCALE GENOMIC DNA]</scope>
    <source>
        <strain evidence="3">cv. Morex</strain>
    </source>
</reference>
<dbReference type="Proteomes" id="UP000011116">
    <property type="component" value="Chromosome 3H"/>
</dbReference>
<keyword evidence="2" id="KW-0472">Membrane</keyword>
<organism evidence="3 4">
    <name type="scientific">Hordeum vulgare subsp. vulgare</name>
    <name type="common">Domesticated barley</name>
    <dbReference type="NCBI Taxonomy" id="112509"/>
    <lineage>
        <taxon>Eukaryota</taxon>
        <taxon>Viridiplantae</taxon>
        <taxon>Streptophyta</taxon>
        <taxon>Embryophyta</taxon>
        <taxon>Tracheophyta</taxon>
        <taxon>Spermatophyta</taxon>
        <taxon>Magnoliopsida</taxon>
        <taxon>Liliopsida</taxon>
        <taxon>Poales</taxon>
        <taxon>Poaceae</taxon>
        <taxon>BOP clade</taxon>
        <taxon>Pooideae</taxon>
        <taxon>Triticodae</taxon>
        <taxon>Triticeae</taxon>
        <taxon>Hordeinae</taxon>
        <taxon>Hordeum</taxon>
    </lineage>
</organism>
<sequence length="235" mass="25536">MGIDLEQAAYHAIPADPRDDEAPAPPVLGNAPAATSRSTDMDGPTFLILVLLSVGLTALMYGPLYYMGAANVASFSVGLASYEGIELARPGGVVSPAFNLTLWMTKACADRAEVVLTYSGVALGWARVEPRGCVSREPWGRGVEVVARADGVGLSRPLRERMASEWRRSGRVELDVDVAVYRDAGERRLWGYFGDDARDKVMRCKVMADHGLTSESPPCTWYSLRPYSYDVLGED</sequence>
<accession>A0A8I6XGE2</accession>
<dbReference type="Gramene" id="HORVU.MOREX.r2.3HG0243080.1">
    <property type="protein sequence ID" value="HORVU.MOREX.r2.3HG0243080.1.CDS.1"/>
    <property type="gene ID" value="HORVU.MOREX.r2.3HG0243080"/>
</dbReference>
<protein>
    <submittedName>
        <fullName evidence="3">Uncharacterized protein</fullName>
    </submittedName>
</protein>
<reference evidence="4" key="1">
    <citation type="journal article" date="2012" name="Nature">
        <title>A physical, genetic and functional sequence assembly of the barley genome.</title>
        <authorList>
            <consortium name="The International Barley Genome Sequencing Consortium"/>
            <person name="Mayer K.F."/>
            <person name="Waugh R."/>
            <person name="Brown J.W."/>
            <person name="Schulman A."/>
            <person name="Langridge P."/>
            <person name="Platzer M."/>
            <person name="Fincher G.B."/>
            <person name="Muehlbauer G.J."/>
            <person name="Sato K."/>
            <person name="Close T.J."/>
            <person name="Wise R.P."/>
            <person name="Stein N."/>
        </authorList>
    </citation>
    <scope>NUCLEOTIDE SEQUENCE [LARGE SCALE GENOMIC DNA]</scope>
    <source>
        <strain evidence="4">cv. Morex</strain>
    </source>
</reference>
<keyword evidence="2" id="KW-1133">Transmembrane helix</keyword>
<keyword evidence="4" id="KW-1185">Reference proteome</keyword>
<dbReference type="EnsemblPlants" id="HORVU.MOREX.r3.3HG0292340.1">
    <property type="protein sequence ID" value="HORVU.MOREX.r3.3HG0292340.1.CDS1"/>
    <property type="gene ID" value="HORVU.MOREX.r3.3HG0292340"/>
</dbReference>
<evidence type="ECO:0000313" key="3">
    <source>
        <dbReference type="EnsemblPlants" id="HORVU.MOREX.r3.3HG0292340.1.CDS1"/>
    </source>
</evidence>
<dbReference type="AlphaFoldDB" id="A0A8I6XGE2"/>
<evidence type="ECO:0000313" key="4">
    <source>
        <dbReference type="Proteomes" id="UP000011116"/>
    </source>
</evidence>
<keyword evidence="2" id="KW-0812">Transmembrane</keyword>
<dbReference type="PANTHER" id="PTHR33994:SF27">
    <property type="entry name" value="OS01G0771700 PROTEIN"/>
    <property type="match status" value="1"/>
</dbReference>
<evidence type="ECO:0000256" key="1">
    <source>
        <dbReference type="SAM" id="MobiDB-lite"/>
    </source>
</evidence>
<evidence type="ECO:0000256" key="2">
    <source>
        <dbReference type="SAM" id="Phobius"/>
    </source>
</evidence>
<reference evidence="3" key="3">
    <citation type="submission" date="2022-01" db="UniProtKB">
        <authorList>
            <consortium name="EnsemblPlants"/>
        </authorList>
    </citation>
    <scope>IDENTIFICATION</scope>
    <source>
        <strain evidence="3">subsp. vulgare</strain>
    </source>
</reference>
<feature type="transmembrane region" description="Helical" evidence="2">
    <location>
        <begin position="46"/>
        <end position="66"/>
    </location>
</feature>
<proteinExistence type="predicted"/>
<dbReference type="PANTHER" id="PTHR33994">
    <property type="entry name" value="OS04G0515000 PROTEIN"/>
    <property type="match status" value="1"/>
</dbReference>